<evidence type="ECO:0000256" key="2">
    <source>
        <dbReference type="ARBA" id="ARBA00024438"/>
    </source>
</evidence>
<protein>
    <recommendedName>
        <fullName evidence="2">Anti-sigma-W factor RsiW</fullName>
    </recommendedName>
</protein>
<evidence type="ECO:0000313" key="6">
    <source>
        <dbReference type="EMBL" id="AFC32298.1"/>
    </source>
</evidence>
<feature type="region of interest" description="Disordered" evidence="3">
    <location>
        <begin position="152"/>
        <end position="362"/>
    </location>
</feature>
<evidence type="ECO:0000313" key="7">
    <source>
        <dbReference type="Proteomes" id="UP000007523"/>
    </source>
</evidence>
<dbReference type="InterPro" id="IPR027383">
    <property type="entry name" value="Znf_put"/>
</dbReference>
<dbReference type="InterPro" id="IPR041916">
    <property type="entry name" value="Anti_sigma_zinc_sf"/>
</dbReference>
<keyword evidence="4" id="KW-0472">Membrane</keyword>
<dbReference type="EMBL" id="CP003235">
    <property type="protein sequence ID" value="AFC32298.1"/>
    <property type="molecule type" value="Genomic_DNA"/>
</dbReference>
<organism evidence="6 7">
    <name type="scientific">Paenibacillus mucilaginosus 3016</name>
    <dbReference type="NCBI Taxonomy" id="1116391"/>
    <lineage>
        <taxon>Bacteria</taxon>
        <taxon>Bacillati</taxon>
        <taxon>Bacillota</taxon>
        <taxon>Bacilli</taxon>
        <taxon>Bacillales</taxon>
        <taxon>Paenibacillaceae</taxon>
        <taxon>Paenibacillus</taxon>
    </lineage>
</organism>
<dbReference type="RefSeq" id="WP_014371680.1">
    <property type="nucleotide sequence ID" value="NC_016935.1"/>
</dbReference>
<gene>
    <name evidence="6" type="ORF">PM3016_5606</name>
</gene>
<keyword evidence="4" id="KW-0812">Transmembrane</keyword>
<dbReference type="KEGG" id="pmq:PM3016_5606"/>
<evidence type="ECO:0000256" key="3">
    <source>
        <dbReference type="SAM" id="MobiDB-lite"/>
    </source>
</evidence>
<proteinExistence type="inferred from homology"/>
<feature type="region of interest" description="Disordered" evidence="3">
    <location>
        <begin position="88"/>
        <end position="110"/>
    </location>
</feature>
<feature type="compositionally biased region" description="Low complexity" evidence="3">
    <location>
        <begin position="90"/>
        <end position="103"/>
    </location>
</feature>
<feature type="transmembrane region" description="Helical" evidence="4">
    <location>
        <begin position="120"/>
        <end position="141"/>
    </location>
</feature>
<feature type="compositionally biased region" description="Gly residues" evidence="3">
    <location>
        <begin position="181"/>
        <end position="192"/>
    </location>
</feature>
<feature type="compositionally biased region" description="Low complexity" evidence="3">
    <location>
        <begin position="284"/>
        <end position="321"/>
    </location>
</feature>
<evidence type="ECO:0000256" key="1">
    <source>
        <dbReference type="ARBA" id="ARBA00024353"/>
    </source>
</evidence>
<dbReference type="HOGENOM" id="CLU_616550_0_0_9"/>
<sequence>MMCQEVIELMQRYLDRDLDETEYRRMLVHLEACPDCTELFERLVNVSQELESLPKVLPPFSLVDAILPKLEELEAQGMDTAEKGLAAGMEKAPSAPPAAAEPRLAPRPERGSWRKNVREWVSFPVFGGVVAAGLVLGFFLFGQGQPGQDADQLLSGFTGSSAQESASPAPAAAGAAEQNAAGGGAGQNGGGEPPKADALNPPAVTDEVKPADGANTNTGSTAPEGEQPAPPAGSTTKQPAGTEAKEAPAPKQEQPSQRAASKNQPALPPKTEETGTGQQAEVVPPAGAAKEPASSEPAAPEGAAAGSGEQESAGEPSGEAADTFRAAEGGSEGSAQSLTAPDAKSPPEAPGGTGESTSLMGGSSIRSAVPVHELAAEGGAYTAVVADGKVQIKDKDGKLVFTSMDWSDADRIDLKKWSDGKLTYHVEMETGGQIRCFIVDAKAGTEAEAKKTP</sequence>
<name>H6NII7_9BACL</name>
<evidence type="ECO:0000259" key="5">
    <source>
        <dbReference type="Pfam" id="PF13490"/>
    </source>
</evidence>
<dbReference type="Pfam" id="PF13490">
    <property type="entry name" value="zf-HC2"/>
    <property type="match status" value="1"/>
</dbReference>
<feature type="compositionally biased region" description="Low complexity" evidence="3">
    <location>
        <begin position="159"/>
        <end position="180"/>
    </location>
</feature>
<keyword evidence="7" id="KW-1185">Reference proteome</keyword>
<evidence type="ECO:0000256" key="4">
    <source>
        <dbReference type="SAM" id="Phobius"/>
    </source>
</evidence>
<dbReference type="Gene3D" id="1.10.10.1320">
    <property type="entry name" value="Anti-sigma factor, zinc-finger domain"/>
    <property type="match status" value="1"/>
</dbReference>
<dbReference type="STRING" id="1116391.PM3016_5606"/>
<feature type="domain" description="Putative zinc-finger" evidence="5">
    <location>
        <begin position="3"/>
        <end position="36"/>
    </location>
</feature>
<dbReference type="AlphaFoldDB" id="H6NII7"/>
<comment type="similarity">
    <text evidence="1">Belongs to the zinc-associated anti-sigma factor (ZAS) superfamily. Anti-sigma-W factor family.</text>
</comment>
<keyword evidence="4" id="KW-1133">Transmembrane helix</keyword>
<feature type="compositionally biased region" description="Polar residues" evidence="3">
    <location>
        <begin position="253"/>
        <end position="264"/>
    </location>
</feature>
<dbReference type="Proteomes" id="UP000007523">
    <property type="component" value="Chromosome"/>
</dbReference>
<reference evidence="6 7" key="1">
    <citation type="journal article" date="2012" name="J. Bacteriol.">
        <title>Complete Genome Sequence of Paenibacillus mucilaginosus 3016, a Bacterium Functional as Microbial Fertilizer.</title>
        <authorList>
            <person name="Ma M."/>
            <person name="Wang Z."/>
            <person name="Li L."/>
            <person name="Jiang X."/>
            <person name="Guan D."/>
            <person name="Cao F."/>
            <person name="Chen H."/>
            <person name="Wang X."/>
            <person name="Shen D."/>
            <person name="Du B."/>
            <person name="Li J."/>
        </authorList>
    </citation>
    <scope>NUCLEOTIDE SEQUENCE [LARGE SCALE GENOMIC DNA]</scope>
    <source>
        <strain evidence="6 7">3016</strain>
    </source>
</reference>
<accession>H6NII7</accession>